<sequence length="308" mass="35218">TERPLGTTNGKFLIGLIIIGCTITNIDFSKYKWIIMLIVVSILFPLILMVFGIYNFNMLQSLEYILLYLFYLILVICLSNVYENRLGTFIFVWQVSLTLVFLSLLVIYRGLSLNLSYLLKATLTNQRYGLFLAEQRYGMGFLNVNTLALFAMLLVFCSCYSLHKKKYKLFSIFDLLFAFILILNAESRTPFVLIIVLAVSLMIVNLKNDIRRYQIQNIILGLEIIFAFLFAKLFISGDTSSILYQEMDVFSSYRLSFGTAAISMLKSNDSLIFGIGPLNSSYITEKVFGNVLTLDNSLEYYVFTLGII</sequence>
<evidence type="ECO:0000313" key="3">
    <source>
        <dbReference type="Proteomes" id="UP000215747"/>
    </source>
</evidence>
<feature type="transmembrane region" description="Helical" evidence="1">
    <location>
        <begin position="167"/>
        <end position="183"/>
    </location>
</feature>
<reference evidence="2 3" key="2">
    <citation type="submission" date="2017-09" db="EMBL/GenBank/DDBJ databases">
        <title>Tripartite evolution among Lactobacillus johnsonii, Lactobacillus taiwanensis, Lactobacillus reuteri and their rodent host.</title>
        <authorList>
            <person name="Wang T."/>
            <person name="Knowles S."/>
            <person name="Cheng C."/>
        </authorList>
    </citation>
    <scope>NUCLEOTIDE SEQUENCE [LARGE SCALE GENOMIC DNA]</scope>
    <source>
        <strain evidence="2 3">114h</strain>
    </source>
</reference>
<feature type="transmembrane region" description="Helical" evidence="1">
    <location>
        <begin position="12"/>
        <end position="28"/>
    </location>
</feature>
<evidence type="ECO:0000313" key="2">
    <source>
        <dbReference type="EMBL" id="OYS66537.1"/>
    </source>
</evidence>
<feature type="transmembrane region" description="Helical" evidence="1">
    <location>
        <begin position="35"/>
        <end position="56"/>
    </location>
</feature>
<gene>
    <name evidence="2" type="ORF">CBF96_10275</name>
</gene>
<dbReference type="EMBL" id="NGPL01000085">
    <property type="protein sequence ID" value="OYS66537.1"/>
    <property type="molecule type" value="Genomic_DNA"/>
</dbReference>
<proteinExistence type="predicted"/>
<dbReference type="RefSeq" id="WP_179231244.1">
    <property type="nucleotide sequence ID" value="NZ_NGPL01000085.1"/>
</dbReference>
<keyword evidence="1" id="KW-0472">Membrane</keyword>
<dbReference type="AlphaFoldDB" id="A0A256SI68"/>
<reference evidence="3" key="1">
    <citation type="submission" date="2017-05" db="EMBL/GenBank/DDBJ databases">
        <authorList>
            <person name="Lin X.B."/>
            <person name="Stothard P."/>
            <person name="Tasseva G."/>
            <person name="Walter J."/>
        </authorList>
    </citation>
    <scope>NUCLEOTIDE SEQUENCE [LARGE SCALE GENOMIC DNA]</scope>
    <source>
        <strain evidence="3">114h</strain>
    </source>
</reference>
<feature type="transmembrane region" description="Helical" evidence="1">
    <location>
        <begin position="137"/>
        <end position="160"/>
    </location>
</feature>
<feature type="non-terminal residue" evidence="2">
    <location>
        <position position="308"/>
    </location>
</feature>
<feature type="transmembrane region" description="Helical" evidence="1">
    <location>
        <begin position="218"/>
        <end position="235"/>
    </location>
</feature>
<protein>
    <submittedName>
        <fullName evidence="2">Uncharacterized protein</fullName>
    </submittedName>
</protein>
<feature type="transmembrane region" description="Helical" evidence="1">
    <location>
        <begin position="89"/>
        <end position="108"/>
    </location>
</feature>
<comment type="caution">
    <text evidence="2">The sequence shown here is derived from an EMBL/GenBank/DDBJ whole genome shotgun (WGS) entry which is preliminary data.</text>
</comment>
<feature type="non-terminal residue" evidence="2">
    <location>
        <position position="1"/>
    </location>
</feature>
<name>A0A256SI68_LIMRT</name>
<evidence type="ECO:0000256" key="1">
    <source>
        <dbReference type="SAM" id="Phobius"/>
    </source>
</evidence>
<accession>A0A256SI68</accession>
<feature type="transmembrane region" description="Helical" evidence="1">
    <location>
        <begin position="189"/>
        <end position="206"/>
    </location>
</feature>
<organism evidence="2 3">
    <name type="scientific">Limosilactobacillus reuteri</name>
    <name type="common">Lactobacillus reuteri</name>
    <dbReference type="NCBI Taxonomy" id="1598"/>
    <lineage>
        <taxon>Bacteria</taxon>
        <taxon>Bacillati</taxon>
        <taxon>Bacillota</taxon>
        <taxon>Bacilli</taxon>
        <taxon>Lactobacillales</taxon>
        <taxon>Lactobacillaceae</taxon>
        <taxon>Limosilactobacillus</taxon>
    </lineage>
</organism>
<feature type="transmembrane region" description="Helical" evidence="1">
    <location>
        <begin position="62"/>
        <end position="82"/>
    </location>
</feature>
<keyword evidence="1" id="KW-0812">Transmembrane</keyword>
<keyword evidence="1" id="KW-1133">Transmembrane helix</keyword>
<dbReference type="Proteomes" id="UP000215747">
    <property type="component" value="Unassembled WGS sequence"/>
</dbReference>